<proteinExistence type="predicted"/>
<dbReference type="InterPro" id="IPR029044">
    <property type="entry name" value="Nucleotide-diphossugar_trans"/>
</dbReference>
<sequence>MTAVSIITVNYNSSESCQSLAASMFEIEDLLPCEWIVVNNSPSDDLSFLSETVNNRVSLQVIESESNIGFGAGCNRGAAVSNGEVLLFINPDCEFTAGSPAKIIDRITNHQGVGIVGPRIVDGDGKPEFSWGEFPGILAEYRMTSMKQNVASGRLNEDFINNRHNQPKEVDWVTGGCFFIKRSLFQKMGGFDEEFFLYYEDIDLCKRVSNAGYSVLFDPSFGIMHLRGLSGRGLSKEIGSYYRQSQRLYYKKHKGIFCNLLLKLYLMLHTDKPSRNNSL</sequence>
<dbReference type="PANTHER" id="PTHR43179">
    <property type="entry name" value="RHAMNOSYLTRANSFERASE WBBL"/>
    <property type="match status" value="1"/>
</dbReference>
<reference evidence="2 3" key="1">
    <citation type="submission" date="2017-06" db="EMBL/GenBank/DDBJ databases">
        <title>Novel microbial phyla capable of carbon fixation and sulfur reduction in deep-sea sediments.</title>
        <authorList>
            <person name="Huang J."/>
            <person name="Baker B."/>
            <person name="Wang Y."/>
        </authorList>
    </citation>
    <scope>NUCLEOTIDE SEQUENCE [LARGE SCALE GENOMIC DNA]</scope>
    <source>
        <strain evidence="2">B3_LCP</strain>
    </source>
</reference>
<dbReference type="AlphaFoldDB" id="A0A532UVU9"/>
<dbReference type="CDD" id="cd04186">
    <property type="entry name" value="GT_2_like_c"/>
    <property type="match status" value="1"/>
</dbReference>
<feature type="domain" description="Glycosyltransferase 2-like" evidence="1">
    <location>
        <begin position="5"/>
        <end position="188"/>
    </location>
</feature>
<protein>
    <recommendedName>
        <fullName evidence="1">Glycosyltransferase 2-like domain-containing protein</fullName>
    </recommendedName>
</protein>
<evidence type="ECO:0000259" key="1">
    <source>
        <dbReference type="Pfam" id="PF00535"/>
    </source>
</evidence>
<dbReference type="Proteomes" id="UP000319619">
    <property type="component" value="Unassembled WGS sequence"/>
</dbReference>
<organism evidence="2 3">
    <name type="scientific">candidate division LCP-89 bacterium B3_LCP</name>
    <dbReference type="NCBI Taxonomy" id="2012998"/>
    <lineage>
        <taxon>Bacteria</taxon>
        <taxon>Pseudomonadati</taxon>
        <taxon>Bacteria division LCP-89</taxon>
    </lineage>
</organism>
<dbReference type="InterPro" id="IPR001173">
    <property type="entry name" value="Glyco_trans_2-like"/>
</dbReference>
<accession>A0A532UVU9</accession>
<comment type="caution">
    <text evidence="2">The sequence shown here is derived from an EMBL/GenBank/DDBJ whole genome shotgun (WGS) entry which is preliminary data.</text>
</comment>
<evidence type="ECO:0000313" key="3">
    <source>
        <dbReference type="Proteomes" id="UP000319619"/>
    </source>
</evidence>
<dbReference type="EMBL" id="NJBN01000008">
    <property type="protein sequence ID" value="TKJ39022.1"/>
    <property type="molecule type" value="Genomic_DNA"/>
</dbReference>
<dbReference type="SUPFAM" id="SSF53448">
    <property type="entry name" value="Nucleotide-diphospho-sugar transferases"/>
    <property type="match status" value="1"/>
</dbReference>
<dbReference type="Pfam" id="PF00535">
    <property type="entry name" value="Glycos_transf_2"/>
    <property type="match status" value="1"/>
</dbReference>
<dbReference type="PANTHER" id="PTHR43179:SF7">
    <property type="entry name" value="RHAMNOSYLTRANSFERASE WBBL"/>
    <property type="match status" value="1"/>
</dbReference>
<name>A0A532UVU9_UNCL8</name>
<dbReference type="Gene3D" id="3.90.550.10">
    <property type="entry name" value="Spore Coat Polysaccharide Biosynthesis Protein SpsA, Chain A"/>
    <property type="match status" value="1"/>
</dbReference>
<evidence type="ECO:0000313" key="2">
    <source>
        <dbReference type="EMBL" id="TKJ39022.1"/>
    </source>
</evidence>
<gene>
    <name evidence="2" type="ORF">CEE37_11395</name>
</gene>